<dbReference type="Gene3D" id="3.90.105.10">
    <property type="entry name" value="Molybdopterin biosynthesis moea protein, domain 2"/>
    <property type="match status" value="1"/>
</dbReference>
<evidence type="ECO:0000256" key="8">
    <source>
        <dbReference type="ARBA" id="ARBA00022842"/>
    </source>
</evidence>
<comment type="cofactor">
    <cofactor evidence="1 11">
        <name>Mg(2+)</name>
        <dbReference type="ChEBI" id="CHEBI:18420"/>
    </cofactor>
</comment>
<evidence type="ECO:0000256" key="11">
    <source>
        <dbReference type="RuleBase" id="RU365090"/>
    </source>
</evidence>
<gene>
    <name evidence="13" type="ORF">J122_2468</name>
</gene>
<evidence type="ECO:0000256" key="2">
    <source>
        <dbReference type="ARBA" id="ARBA00002901"/>
    </source>
</evidence>
<dbReference type="PANTHER" id="PTHR10192">
    <property type="entry name" value="MOLYBDOPTERIN BIOSYNTHESIS PROTEIN"/>
    <property type="match status" value="1"/>
</dbReference>
<dbReference type="PANTHER" id="PTHR10192:SF5">
    <property type="entry name" value="GEPHYRIN"/>
    <property type="match status" value="1"/>
</dbReference>
<dbReference type="SUPFAM" id="SSF63867">
    <property type="entry name" value="MoeA C-terminal domain-like"/>
    <property type="match status" value="1"/>
</dbReference>
<reference evidence="14" key="1">
    <citation type="submission" date="2015-12" db="EMBL/GenBank/DDBJ databases">
        <authorList>
            <person name="Lima A."/>
            <person name="Farahani Zayas N."/>
            <person name="Castro Da Silva M.A."/>
            <person name="Cabral A."/>
            <person name="Pessatti M.L."/>
        </authorList>
    </citation>
    <scope>NUCLEOTIDE SEQUENCE [LARGE SCALE GENOMIC DNA]</scope>
    <source>
        <strain evidence="14">LAMA 842</strain>
    </source>
</reference>
<comment type="pathway">
    <text evidence="3 11">Cofactor biosynthesis; molybdopterin biosynthesis.</text>
</comment>
<dbReference type="UniPathway" id="UPA00344"/>
<organism evidence="13 14">
    <name type="scientific">Marinobacter excellens LAMA 842</name>
    <dbReference type="NCBI Taxonomy" id="1306954"/>
    <lineage>
        <taxon>Bacteria</taxon>
        <taxon>Pseudomonadati</taxon>
        <taxon>Pseudomonadota</taxon>
        <taxon>Gammaproteobacteria</taxon>
        <taxon>Pseudomonadales</taxon>
        <taxon>Marinobacteraceae</taxon>
        <taxon>Marinobacter</taxon>
    </lineage>
</organism>
<dbReference type="SMART" id="SM00852">
    <property type="entry name" value="MoCF_biosynth"/>
    <property type="match status" value="1"/>
</dbReference>
<dbReference type="Pfam" id="PF03453">
    <property type="entry name" value="MoeA_N"/>
    <property type="match status" value="1"/>
</dbReference>
<evidence type="ECO:0000256" key="1">
    <source>
        <dbReference type="ARBA" id="ARBA00001946"/>
    </source>
</evidence>
<dbReference type="SUPFAM" id="SSF63882">
    <property type="entry name" value="MoeA N-terminal region -like"/>
    <property type="match status" value="1"/>
</dbReference>
<sequence length="404" mass="42721">MAGSDLISVDDALNYILSRATAVTQSQAVPLSECLGRVLAENQYVPADVPPADNSAVDGYAVYHSDVAPGRALVVSDRVPAGTAPKPLAPGTAVRIFTGSEIPEGANAVVMQERVERTGDNILIMAEVSAGQNIRRRGQDLTQGDLALPRGTLIRPQEMGLLASMGIAQVPVLDRLRVAILSTGDELVQPGEPLAPGQIYNSNRYTLLGMLAQAGCEAILCETVRDTRDGTRQALQEAARKADLIITSGGVSVGEEDHVRAVLEESGRLSLWRMAIKPGKPLAFGSIDDTPVLGLPGNPASVLISFMVIVMPYIRKRQGRPDALPIGECLPADFTTHSPSIRREFVRARKTGNGATASVSAAPNQSSGVLSAACWSSGLAVVPENSTINIGDPVMYYSYPELMS</sequence>
<evidence type="ECO:0000256" key="6">
    <source>
        <dbReference type="ARBA" id="ARBA00022679"/>
    </source>
</evidence>
<evidence type="ECO:0000256" key="10">
    <source>
        <dbReference type="ARBA" id="ARBA00047317"/>
    </source>
</evidence>
<evidence type="ECO:0000256" key="3">
    <source>
        <dbReference type="ARBA" id="ARBA00005046"/>
    </source>
</evidence>
<dbReference type="Proteomes" id="UP000070282">
    <property type="component" value="Unassembled WGS sequence"/>
</dbReference>
<keyword evidence="6 11" id="KW-0808">Transferase</keyword>
<name>A0A137S8P6_9GAMM</name>
<dbReference type="Gene3D" id="3.40.980.10">
    <property type="entry name" value="MoaB/Mog-like domain"/>
    <property type="match status" value="1"/>
</dbReference>
<dbReference type="RefSeq" id="WP_061332512.1">
    <property type="nucleotide sequence ID" value="NZ_LOCO01000013.1"/>
</dbReference>
<evidence type="ECO:0000313" key="13">
    <source>
        <dbReference type="EMBL" id="KXO08814.1"/>
    </source>
</evidence>
<proteinExistence type="inferred from homology"/>
<dbReference type="Pfam" id="PF00994">
    <property type="entry name" value="MoCF_biosynth"/>
    <property type="match status" value="1"/>
</dbReference>
<evidence type="ECO:0000256" key="5">
    <source>
        <dbReference type="ARBA" id="ARBA00022505"/>
    </source>
</evidence>
<dbReference type="InterPro" id="IPR005110">
    <property type="entry name" value="MoeA_linker/N"/>
</dbReference>
<keyword evidence="9 11" id="KW-0501">Molybdenum cofactor biosynthesis</keyword>
<keyword evidence="14" id="KW-1185">Reference proteome</keyword>
<protein>
    <recommendedName>
        <fullName evidence="11">Molybdopterin molybdenumtransferase</fullName>
        <ecNumber evidence="11">2.10.1.1</ecNumber>
    </recommendedName>
</protein>
<evidence type="ECO:0000256" key="7">
    <source>
        <dbReference type="ARBA" id="ARBA00022723"/>
    </source>
</evidence>
<dbReference type="Gene3D" id="2.40.340.10">
    <property type="entry name" value="MoeA, C-terminal, domain IV"/>
    <property type="match status" value="1"/>
</dbReference>
<dbReference type="GO" id="GO:0006777">
    <property type="term" value="P:Mo-molybdopterin cofactor biosynthetic process"/>
    <property type="evidence" value="ECO:0007669"/>
    <property type="project" value="UniProtKB-UniRule"/>
</dbReference>
<dbReference type="EMBL" id="LOCO01000013">
    <property type="protein sequence ID" value="KXO08814.1"/>
    <property type="molecule type" value="Genomic_DNA"/>
</dbReference>
<comment type="caution">
    <text evidence="13">The sequence shown here is derived from an EMBL/GenBank/DDBJ whole genome shotgun (WGS) entry which is preliminary data.</text>
</comment>
<dbReference type="GO" id="GO:0061599">
    <property type="term" value="F:molybdopterin molybdotransferase activity"/>
    <property type="evidence" value="ECO:0007669"/>
    <property type="project" value="UniProtKB-UniRule"/>
</dbReference>
<keyword evidence="7 11" id="KW-0479">Metal-binding</keyword>
<dbReference type="GO" id="GO:0005829">
    <property type="term" value="C:cytosol"/>
    <property type="evidence" value="ECO:0007669"/>
    <property type="project" value="TreeGrafter"/>
</dbReference>
<dbReference type="InterPro" id="IPR036688">
    <property type="entry name" value="MoeA_C_domain_IV_sf"/>
</dbReference>
<dbReference type="Pfam" id="PF03454">
    <property type="entry name" value="MoeA_C"/>
    <property type="match status" value="1"/>
</dbReference>
<dbReference type="PATRIC" id="fig|1306954.6.peg.755"/>
<keyword evidence="8 11" id="KW-0460">Magnesium</keyword>
<evidence type="ECO:0000256" key="4">
    <source>
        <dbReference type="ARBA" id="ARBA00010763"/>
    </source>
</evidence>
<comment type="function">
    <text evidence="2 11">Catalyzes the insertion of molybdate into adenylated molybdopterin with the concomitant release of AMP.</text>
</comment>
<dbReference type="NCBIfam" id="TIGR00177">
    <property type="entry name" value="molyb_syn"/>
    <property type="match status" value="1"/>
</dbReference>
<evidence type="ECO:0000256" key="9">
    <source>
        <dbReference type="ARBA" id="ARBA00023150"/>
    </source>
</evidence>
<evidence type="ECO:0000313" key="14">
    <source>
        <dbReference type="Proteomes" id="UP000070282"/>
    </source>
</evidence>
<dbReference type="InterPro" id="IPR036135">
    <property type="entry name" value="MoeA_linker/N_sf"/>
</dbReference>
<dbReference type="GO" id="GO:0046872">
    <property type="term" value="F:metal ion binding"/>
    <property type="evidence" value="ECO:0007669"/>
    <property type="project" value="UniProtKB-UniRule"/>
</dbReference>
<comment type="catalytic activity">
    <reaction evidence="10">
        <text>adenylyl-molybdopterin + molybdate = Mo-molybdopterin + AMP + H(+)</text>
        <dbReference type="Rhea" id="RHEA:35047"/>
        <dbReference type="ChEBI" id="CHEBI:15378"/>
        <dbReference type="ChEBI" id="CHEBI:36264"/>
        <dbReference type="ChEBI" id="CHEBI:62727"/>
        <dbReference type="ChEBI" id="CHEBI:71302"/>
        <dbReference type="ChEBI" id="CHEBI:456215"/>
        <dbReference type="EC" id="2.10.1.1"/>
    </reaction>
</comment>
<dbReference type="SUPFAM" id="SSF53218">
    <property type="entry name" value="Molybdenum cofactor biosynthesis proteins"/>
    <property type="match status" value="1"/>
</dbReference>
<dbReference type="InterPro" id="IPR001453">
    <property type="entry name" value="MoaB/Mog_dom"/>
</dbReference>
<dbReference type="CDD" id="cd00887">
    <property type="entry name" value="MoeA"/>
    <property type="match status" value="1"/>
</dbReference>
<dbReference type="FunFam" id="3.40.980.10:FF:000004">
    <property type="entry name" value="Molybdopterin molybdenumtransferase"/>
    <property type="match status" value="1"/>
</dbReference>
<comment type="similarity">
    <text evidence="4 11">Belongs to the MoeA family.</text>
</comment>
<evidence type="ECO:0000259" key="12">
    <source>
        <dbReference type="SMART" id="SM00852"/>
    </source>
</evidence>
<dbReference type="InterPro" id="IPR036425">
    <property type="entry name" value="MoaB/Mog-like_dom_sf"/>
</dbReference>
<dbReference type="InterPro" id="IPR005111">
    <property type="entry name" value="MoeA_C_domain_IV"/>
</dbReference>
<feature type="domain" description="MoaB/Mog" evidence="12">
    <location>
        <begin position="179"/>
        <end position="316"/>
    </location>
</feature>
<dbReference type="NCBIfam" id="NF045515">
    <property type="entry name" value="Glp_gephyrin"/>
    <property type="match status" value="1"/>
</dbReference>
<accession>A0A137S8P6</accession>
<dbReference type="EC" id="2.10.1.1" evidence="11"/>
<dbReference type="InterPro" id="IPR038987">
    <property type="entry name" value="MoeA-like"/>
</dbReference>
<dbReference type="AlphaFoldDB" id="A0A137S8P6"/>
<dbReference type="Gene3D" id="2.170.190.11">
    <property type="entry name" value="Molybdopterin biosynthesis moea protein, domain 3"/>
    <property type="match status" value="1"/>
</dbReference>
<keyword evidence="5 11" id="KW-0500">Molybdenum</keyword>